<dbReference type="SUPFAM" id="SSF51556">
    <property type="entry name" value="Metallo-dependent hydrolases"/>
    <property type="match status" value="1"/>
</dbReference>
<name>G2WGG7_YEASK</name>
<reference evidence="1 2" key="1">
    <citation type="journal article" date="2011" name="DNA Res.">
        <title>Whole-genome sequencing of sake yeast Saccharomyces cerevisiae Kyokai no. 7.</title>
        <authorList>
            <person name="Akao T."/>
            <person name="Yashiro I."/>
            <person name="Hosoyama A."/>
            <person name="Kitagaki H."/>
            <person name="Horikawa H."/>
            <person name="Watanabe D."/>
            <person name="Akada R."/>
            <person name="Ando Y."/>
            <person name="Harashima S."/>
            <person name="Inoue T."/>
            <person name="Inoue Y."/>
            <person name="Kajiwara S."/>
            <person name="Kitamoto K."/>
            <person name="Kitamoto N."/>
            <person name="Kobayashi O."/>
            <person name="Kuhara S."/>
            <person name="Masubuchi T."/>
            <person name="Mizoguchi H."/>
            <person name="Nakao Y."/>
            <person name="Nakazato A."/>
            <person name="Namise M."/>
            <person name="Oba T."/>
            <person name="Ogata T."/>
            <person name="Ohta A."/>
            <person name="Sato M."/>
            <person name="Shibasaki S."/>
            <person name="Takatsume Y."/>
            <person name="Tanimoto S."/>
            <person name="Tsuboi H."/>
            <person name="Nishimura A."/>
            <person name="Yoda K."/>
            <person name="Ishikawa T."/>
            <person name="Iwashita K."/>
            <person name="Fujita N."/>
            <person name="Shimoi H."/>
        </authorList>
    </citation>
    <scope>NUCLEOTIDE SEQUENCE [LARGE SCALE GENOMIC DNA]</scope>
    <source>
        <strain evidence="2">Kyokai no. 7 / NBRC 101557</strain>
    </source>
</reference>
<accession>G2WGG7</accession>
<dbReference type="PANTHER" id="PTHR43135">
    <property type="entry name" value="ALPHA-D-RIBOSE 1-METHYLPHOSPHONATE 5-TRIPHOSPHATE DIPHOSPHATASE"/>
    <property type="match status" value="1"/>
</dbReference>
<proteinExistence type="predicted"/>
<gene>
    <name evidence="1" type="primary">K7_YJL213Wa</name>
    <name evidence="1" type="ORF">SYK7_036641</name>
</gene>
<dbReference type="Gene3D" id="3.20.20.140">
    <property type="entry name" value="Metal-dependent hydrolases"/>
    <property type="match status" value="1"/>
</dbReference>
<evidence type="ECO:0000313" key="1">
    <source>
        <dbReference type="EMBL" id="GAA24160.1"/>
    </source>
</evidence>
<organism evidence="1 2">
    <name type="scientific">Saccharomyces cerevisiae (strain Kyokai no. 7 / NBRC 101557)</name>
    <name type="common">Baker's yeast</name>
    <dbReference type="NCBI Taxonomy" id="721032"/>
    <lineage>
        <taxon>Eukaryota</taxon>
        <taxon>Fungi</taxon>
        <taxon>Dikarya</taxon>
        <taxon>Ascomycota</taxon>
        <taxon>Saccharomycotina</taxon>
        <taxon>Saccharomycetes</taxon>
        <taxon>Saccharomycetales</taxon>
        <taxon>Saccharomycetaceae</taxon>
        <taxon>Saccharomyces</taxon>
    </lineage>
</organism>
<dbReference type="Proteomes" id="UP000001608">
    <property type="component" value="Chromosome 10"/>
</dbReference>
<dbReference type="InterPro" id="IPR051781">
    <property type="entry name" value="Metallo-dep_Hydrolase"/>
</dbReference>
<dbReference type="AlphaFoldDB" id="G2WGG7"/>
<dbReference type="InterPro" id="IPR032466">
    <property type="entry name" value="Metal_Hydrolase"/>
</dbReference>
<comment type="caution">
    <text evidence="1">The sequence shown here is derived from an EMBL/GenBank/DDBJ whole genome shotgun (WGS) entry which is preliminary data.</text>
</comment>
<dbReference type="PANTHER" id="PTHR43135:SF3">
    <property type="entry name" value="ALPHA-D-RIBOSE 1-METHYLPHOSPHONATE 5-TRIPHOSPHATE DIPHOSPHATASE"/>
    <property type="match status" value="1"/>
</dbReference>
<protein>
    <submittedName>
        <fullName evidence="1">K7_Yjl213wap</fullName>
    </submittedName>
</protein>
<evidence type="ECO:0000313" key="2">
    <source>
        <dbReference type="Proteomes" id="UP000001608"/>
    </source>
</evidence>
<dbReference type="HOGENOM" id="CLU_2514377_0_0_1"/>
<dbReference type="EMBL" id="DG000046">
    <property type="protein sequence ID" value="GAA24160.1"/>
    <property type="molecule type" value="Genomic_DNA"/>
</dbReference>
<sequence>MLMPKSVALLRIRYTLEAALARGFTTVRDCGGAEGFLKAEIRQGSLNGPRLITCGHAISQTGGHGDLRSGALPASAFDSCSCHFG</sequence>